<dbReference type="GO" id="GO:0005739">
    <property type="term" value="C:mitochondrion"/>
    <property type="evidence" value="ECO:0007669"/>
    <property type="project" value="TreeGrafter"/>
</dbReference>
<evidence type="ECO:0000259" key="1">
    <source>
        <dbReference type="Pfam" id="PF03372"/>
    </source>
</evidence>
<name>A0A834II44_RHYFE</name>
<dbReference type="Proteomes" id="UP000625711">
    <property type="component" value="Unassembled WGS sequence"/>
</dbReference>
<feature type="domain" description="Endonuclease/exonuclease/phosphatase" evidence="1">
    <location>
        <begin position="253"/>
        <end position="552"/>
    </location>
</feature>
<keyword evidence="3" id="KW-1185">Reference proteome</keyword>
<dbReference type="InterPro" id="IPR050410">
    <property type="entry name" value="CCR4/nocturin_mRNA_transcr"/>
</dbReference>
<dbReference type="Pfam" id="PF03372">
    <property type="entry name" value="Exo_endo_phos"/>
    <property type="match status" value="1"/>
</dbReference>
<dbReference type="PANTHER" id="PTHR12121">
    <property type="entry name" value="CARBON CATABOLITE REPRESSOR PROTEIN 4"/>
    <property type="match status" value="1"/>
</dbReference>
<protein>
    <recommendedName>
        <fullName evidence="1">Endonuclease/exonuclease/phosphatase domain-containing protein</fullName>
    </recommendedName>
</protein>
<reference evidence="2" key="1">
    <citation type="submission" date="2020-08" db="EMBL/GenBank/DDBJ databases">
        <title>Genome sequencing and assembly of the red palm weevil Rhynchophorus ferrugineus.</title>
        <authorList>
            <person name="Dias G.B."/>
            <person name="Bergman C.M."/>
            <person name="Manee M."/>
        </authorList>
    </citation>
    <scope>NUCLEOTIDE SEQUENCE</scope>
    <source>
        <strain evidence="2">AA-2017</strain>
        <tissue evidence="2">Whole larva</tissue>
    </source>
</reference>
<dbReference type="SUPFAM" id="SSF56219">
    <property type="entry name" value="DNase I-like"/>
    <property type="match status" value="1"/>
</dbReference>
<accession>A0A834II44</accession>
<dbReference type="InterPro" id="IPR005135">
    <property type="entry name" value="Endo/exonuclease/phosphatase"/>
</dbReference>
<dbReference type="EMBL" id="JAACXV010000239">
    <property type="protein sequence ID" value="KAF7281492.1"/>
    <property type="molecule type" value="Genomic_DNA"/>
</dbReference>
<dbReference type="GO" id="GO:0000288">
    <property type="term" value="P:nuclear-transcribed mRNA catabolic process, deadenylation-dependent decay"/>
    <property type="evidence" value="ECO:0007669"/>
    <property type="project" value="TreeGrafter"/>
</dbReference>
<dbReference type="AlphaFoldDB" id="A0A834II44"/>
<dbReference type="PANTHER" id="PTHR12121:SF37">
    <property type="entry name" value="2',5'-PHOSPHODIESTERASE 12"/>
    <property type="match status" value="1"/>
</dbReference>
<organism evidence="2 3">
    <name type="scientific">Rhynchophorus ferrugineus</name>
    <name type="common">Red palm weevil</name>
    <name type="synonym">Curculio ferrugineus</name>
    <dbReference type="NCBI Taxonomy" id="354439"/>
    <lineage>
        <taxon>Eukaryota</taxon>
        <taxon>Metazoa</taxon>
        <taxon>Ecdysozoa</taxon>
        <taxon>Arthropoda</taxon>
        <taxon>Hexapoda</taxon>
        <taxon>Insecta</taxon>
        <taxon>Pterygota</taxon>
        <taxon>Neoptera</taxon>
        <taxon>Endopterygota</taxon>
        <taxon>Coleoptera</taxon>
        <taxon>Polyphaga</taxon>
        <taxon>Cucujiformia</taxon>
        <taxon>Curculionidae</taxon>
        <taxon>Dryophthorinae</taxon>
        <taxon>Rhynchophorus</taxon>
    </lineage>
</organism>
<comment type="caution">
    <text evidence="2">The sequence shown here is derived from an EMBL/GenBank/DDBJ whole genome shotgun (WGS) entry which is preliminary data.</text>
</comment>
<sequence>MGEPGKIAYIRRFSNAKCDFRFFLSLKNKHDEKISREIIVAASVTESLAFLIDVIKKNVAECLENNKENTQDDDKALLSGSQLSEDILVHFVRDSKFCRGDILIMEFINLTKNGYRTFLQILDDYYRVVADAPLVRHLELPSVILANYPVEPLKFHTSLCKKNYSKFNWYRSLDKEKWELVGNSLQYSVKEEDVGYYLKLSCTLYGENNIKGPYVEVVSEYKVEKMIEFPVCPFETRHKLTHNHLHGFSFRVVSYNILSDRYATRLQYNYCPLRALNIHYRKQLVMKELRGYNADIIALQEVDNQHFTSYFKNEFNEMGFKSLYHRKGNCIPEGLLCAFNRRRYRLLESMHIVFKLELERRKVFAGAFGWLSQNAELIRELKTQNTSLQVTVLCDNTTKDVIIVGNTHLYYHPDADHIRLLQSFMSTTILNSIKSRLTREYMNVGVVFCGDFNSNSEKSLYRFMIDGTIDPKHRDCLTISPTGHASIYHNFILESASGLPKYTNYTLDFKDCLDYIFVERNKFSVLRNVPVTGPEVLEQYAGLPNEFFPSDHLALVVDLQTK</sequence>
<evidence type="ECO:0000313" key="2">
    <source>
        <dbReference type="EMBL" id="KAF7281492.1"/>
    </source>
</evidence>
<dbReference type="GO" id="GO:0000175">
    <property type="term" value="F:3'-5'-RNA exonuclease activity"/>
    <property type="evidence" value="ECO:0007669"/>
    <property type="project" value="TreeGrafter"/>
</dbReference>
<dbReference type="InterPro" id="IPR036691">
    <property type="entry name" value="Endo/exonu/phosph_ase_sf"/>
</dbReference>
<dbReference type="OrthoDB" id="412787at2759"/>
<proteinExistence type="predicted"/>
<dbReference type="Gene3D" id="3.60.10.10">
    <property type="entry name" value="Endonuclease/exonuclease/phosphatase"/>
    <property type="match status" value="1"/>
</dbReference>
<evidence type="ECO:0000313" key="3">
    <source>
        <dbReference type="Proteomes" id="UP000625711"/>
    </source>
</evidence>
<gene>
    <name evidence="2" type="ORF">GWI33_004737</name>
</gene>